<evidence type="ECO:0000313" key="1">
    <source>
        <dbReference type="EMBL" id="QJA43903.1"/>
    </source>
</evidence>
<sequence length="76" mass="8976">MTKEESNEERQRVRIARYLLRCLDELGIPLERVAADLKIRMPTLLRLQTSAPQFRVLYPVGRYVSMMSIKQDRLLV</sequence>
<accession>A0A6H1Z7P7</accession>
<evidence type="ECO:0000313" key="2">
    <source>
        <dbReference type="EMBL" id="QJH93471.1"/>
    </source>
</evidence>
<dbReference type="EMBL" id="MT144588">
    <property type="protein sequence ID" value="QJH93471.1"/>
    <property type="molecule type" value="Genomic_DNA"/>
</dbReference>
<organism evidence="1">
    <name type="scientific">viral metagenome</name>
    <dbReference type="NCBI Taxonomy" id="1070528"/>
    <lineage>
        <taxon>unclassified sequences</taxon>
        <taxon>metagenomes</taxon>
        <taxon>organismal metagenomes</taxon>
    </lineage>
</organism>
<protein>
    <submittedName>
        <fullName evidence="1">Uncharacterized protein</fullName>
    </submittedName>
</protein>
<proteinExistence type="predicted"/>
<name>A0A6H1Z7P7_9ZZZZ</name>
<gene>
    <name evidence="1" type="ORF">TM448A00064_0082</name>
    <name evidence="2" type="ORF">TM448B00061_0091</name>
</gene>
<reference evidence="1" key="1">
    <citation type="submission" date="2020-03" db="EMBL/GenBank/DDBJ databases">
        <title>The deep terrestrial virosphere.</title>
        <authorList>
            <person name="Holmfeldt K."/>
            <person name="Nilsson E."/>
            <person name="Simone D."/>
            <person name="Lopez-Fernandez M."/>
            <person name="Wu X."/>
            <person name="de Brujin I."/>
            <person name="Lundin D."/>
            <person name="Andersson A."/>
            <person name="Bertilsson S."/>
            <person name="Dopson M."/>
        </authorList>
    </citation>
    <scope>NUCLEOTIDE SEQUENCE</scope>
    <source>
        <strain evidence="1">TM448A00064</strain>
        <strain evidence="2">TM448B00061</strain>
    </source>
</reference>
<dbReference type="EMBL" id="MT143971">
    <property type="protein sequence ID" value="QJA43903.1"/>
    <property type="molecule type" value="Genomic_DNA"/>
</dbReference>
<dbReference type="AlphaFoldDB" id="A0A6H1Z7P7"/>